<dbReference type="SMART" id="SM00354">
    <property type="entry name" value="HTH_LACI"/>
    <property type="match status" value="1"/>
</dbReference>
<dbReference type="PANTHER" id="PTHR30146:SF152">
    <property type="entry name" value="TRANSCRIPTIONAL REGULATORY PROTEIN"/>
    <property type="match status" value="1"/>
</dbReference>
<sequence length="346" mass="37440">MSVRRKFSVRDIAVQSGLSEATVDRVLHERPGVRAATVEQVRRAVADLERQQSQVRLTGRTVMFDVVMAAPRRFADAVRAALEVELPALHPATVRARFHTCAGAGGDWVAAELDRVLRTGSNGVVLQSPDLPEVRAAVRRLSDAQVPVVTLASDLPGSRRRGYVGADNQGAGATAAYLLTQWVPDPAEPVLVVRSRQPQDSERERWRGFEAALAQLEGSVRPVRDVLDDDRDPLLLEEAVAGALADLPGLRAVYSMCAGAGGNGAVVRGFERARTRPVAFVAHDLDGENADLLRRGDLSAVLHHDLRSDCRHACRMLLQAPYTRSELPGTASAIQILTPFNVPPDA</sequence>
<keyword evidence="1" id="KW-0805">Transcription regulation</keyword>
<dbReference type="InterPro" id="IPR010982">
    <property type="entry name" value="Lambda_DNA-bd_dom_sf"/>
</dbReference>
<dbReference type="CDD" id="cd06307">
    <property type="entry name" value="PBP1_sugar_binding"/>
    <property type="match status" value="1"/>
</dbReference>
<dbReference type="InterPro" id="IPR025997">
    <property type="entry name" value="SBP_2_dom"/>
</dbReference>
<keyword evidence="2" id="KW-0238">DNA-binding</keyword>
<keyword evidence="6" id="KW-1185">Reference proteome</keyword>
<dbReference type="PROSITE" id="PS50932">
    <property type="entry name" value="HTH_LACI_2"/>
    <property type="match status" value="1"/>
</dbReference>
<dbReference type="CDD" id="cd01392">
    <property type="entry name" value="HTH_LacI"/>
    <property type="match status" value="1"/>
</dbReference>
<dbReference type="InterPro" id="IPR000843">
    <property type="entry name" value="HTH_LacI"/>
</dbReference>
<evidence type="ECO:0000259" key="4">
    <source>
        <dbReference type="PROSITE" id="PS50932"/>
    </source>
</evidence>
<keyword evidence="3" id="KW-0804">Transcription</keyword>
<dbReference type="Proteomes" id="UP000521922">
    <property type="component" value="Unassembled WGS sequence"/>
</dbReference>
<proteinExistence type="predicted"/>
<dbReference type="AlphaFoldDB" id="A0A7Y9DNA9"/>
<dbReference type="InterPro" id="IPR028082">
    <property type="entry name" value="Peripla_BP_I"/>
</dbReference>
<gene>
    <name evidence="5" type="ORF">BJ968_003136</name>
</gene>
<feature type="domain" description="HTH lacI-type" evidence="4">
    <location>
        <begin position="7"/>
        <end position="59"/>
    </location>
</feature>
<dbReference type="GO" id="GO:0003700">
    <property type="term" value="F:DNA-binding transcription factor activity"/>
    <property type="evidence" value="ECO:0007669"/>
    <property type="project" value="TreeGrafter"/>
</dbReference>
<accession>A0A7Y9DNA9</accession>
<evidence type="ECO:0000256" key="3">
    <source>
        <dbReference type="ARBA" id="ARBA00023163"/>
    </source>
</evidence>
<dbReference type="Gene3D" id="3.40.50.2300">
    <property type="match status" value="2"/>
</dbReference>
<dbReference type="Gene3D" id="1.10.260.40">
    <property type="entry name" value="lambda repressor-like DNA-binding domains"/>
    <property type="match status" value="1"/>
</dbReference>
<dbReference type="Pfam" id="PF00356">
    <property type="entry name" value="LacI"/>
    <property type="match status" value="1"/>
</dbReference>
<dbReference type="PANTHER" id="PTHR30146">
    <property type="entry name" value="LACI-RELATED TRANSCRIPTIONAL REPRESSOR"/>
    <property type="match status" value="1"/>
</dbReference>
<evidence type="ECO:0000256" key="1">
    <source>
        <dbReference type="ARBA" id="ARBA00023015"/>
    </source>
</evidence>
<dbReference type="SUPFAM" id="SSF53822">
    <property type="entry name" value="Periplasmic binding protein-like I"/>
    <property type="match status" value="1"/>
</dbReference>
<evidence type="ECO:0000313" key="6">
    <source>
        <dbReference type="Proteomes" id="UP000521922"/>
    </source>
</evidence>
<comment type="caution">
    <text evidence="5">The sequence shown here is derived from an EMBL/GenBank/DDBJ whole genome shotgun (WGS) entry which is preliminary data.</text>
</comment>
<dbReference type="Pfam" id="PF13407">
    <property type="entry name" value="Peripla_BP_4"/>
    <property type="match status" value="1"/>
</dbReference>
<dbReference type="SUPFAM" id="SSF47413">
    <property type="entry name" value="lambda repressor-like DNA-binding domains"/>
    <property type="match status" value="1"/>
</dbReference>
<name>A0A7Y9DNA9_9ACTN</name>
<evidence type="ECO:0000256" key="2">
    <source>
        <dbReference type="ARBA" id="ARBA00023125"/>
    </source>
</evidence>
<protein>
    <submittedName>
        <fullName evidence="5">LacI family transcriptional regulator</fullName>
    </submittedName>
</protein>
<dbReference type="EMBL" id="JACCBB010000001">
    <property type="protein sequence ID" value="NYD23596.1"/>
    <property type="molecule type" value="Genomic_DNA"/>
</dbReference>
<dbReference type="RefSeq" id="WP_218885090.1">
    <property type="nucleotide sequence ID" value="NZ_BAAAGN010000016.1"/>
</dbReference>
<dbReference type="GO" id="GO:0000976">
    <property type="term" value="F:transcription cis-regulatory region binding"/>
    <property type="evidence" value="ECO:0007669"/>
    <property type="project" value="TreeGrafter"/>
</dbReference>
<evidence type="ECO:0000313" key="5">
    <source>
        <dbReference type="EMBL" id="NYD23596.1"/>
    </source>
</evidence>
<organism evidence="5 6">
    <name type="scientific">Kineococcus aurantiacus</name>
    <dbReference type="NCBI Taxonomy" id="37633"/>
    <lineage>
        <taxon>Bacteria</taxon>
        <taxon>Bacillati</taxon>
        <taxon>Actinomycetota</taxon>
        <taxon>Actinomycetes</taxon>
        <taxon>Kineosporiales</taxon>
        <taxon>Kineosporiaceae</taxon>
        <taxon>Kineococcus</taxon>
    </lineage>
</organism>
<reference evidence="5 6" key="1">
    <citation type="submission" date="2020-07" db="EMBL/GenBank/DDBJ databases">
        <title>Sequencing the genomes of 1000 actinobacteria strains.</title>
        <authorList>
            <person name="Klenk H.-P."/>
        </authorList>
    </citation>
    <scope>NUCLEOTIDE SEQUENCE [LARGE SCALE GENOMIC DNA]</scope>
    <source>
        <strain evidence="5 6">DSM 7487</strain>
    </source>
</reference>